<protein>
    <submittedName>
        <fullName evidence="3">Glycosyl transferase family 2</fullName>
    </submittedName>
</protein>
<organism evidence="3 4">
    <name type="scientific">Paenibacillus flagellatus</name>
    <dbReference type="NCBI Taxonomy" id="2211139"/>
    <lineage>
        <taxon>Bacteria</taxon>
        <taxon>Bacillati</taxon>
        <taxon>Bacillota</taxon>
        <taxon>Bacilli</taxon>
        <taxon>Bacillales</taxon>
        <taxon>Paenibacillaceae</taxon>
        <taxon>Paenibacillus</taxon>
    </lineage>
</organism>
<keyword evidence="1" id="KW-1015">Disulfide bond</keyword>
<comment type="caution">
    <text evidence="3">The sequence shown here is derived from an EMBL/GenBank/DDBJ whole genome shotgun (WGS) entry which is preliminary data.</text>
</comment>
<dbReference type="AlphaFoldDB" id="A0A2V5K9U5"/>
<evidence type="ECO:0000259" key="2">
    <source>
        <dbReference type="Pfam" id="PF00535"/>
    </source>
</evidence>
<name>A0A2V5K9U5_9BACL</name>
<evidence type="ECO:0000313" key="4">
    <source>
        <dbReference type="Proteomes" id="UP000247476"/>
    </source>
</evidence>
<dbReference type="RefSeq" id="WP_110839462.1">
    <property type="nucleotide sequence ID" value="NZ_QJVJ01000003.1"/>
</dbReference>
<evidence type="ECO:0000313" key="3">
    <source>
        <dbReference type="EMBL" id="PYI55662.1"/>
    </source>
</evidence>
<reference evidence="3 4" key="1">
    <citation type="submission" date="2018-05" db="EMBL/GenBank/DDBJ databases">
        <title>Paenibacillus flagellatus sp. nov., isolated from selenium mineral soil.</title>
        <authorList>
            <person name="Dai X."/>
        </authorList>
    </citation>
    <scope>NUCLEOTIDE SEQUENCE [LARGE SCALE GENOMIC DNA]</scope>
    <source>
        <strain evidence="3 4">DXL2</strain>
    </source>
</reference>
<dbReference type="SUPFAM" id="SSF53448">
    <property type="entry name" value="Nucleotide-diphospho-sugar transferases"/>
    <property type="match status" value="1"/>
</dbReference>
<gene>
    <name evidence="3" type="ORF">DLM86_08000</name>
</gene>
<feature type="domain" description="Glycosyltransferase 2-like" evidence="2">
    <location>
        <begin position="8"/>
        <end position="128"/>
    </location>
</feature>
<dbReference type="InterPro" id="IPR029044">
    <property type="entry name" value="Nucleotide-diphossugar_trans"/>
</dbReference>
<dbReference type="PANTHER" id="PTHR11675:SF126">
    <property type="entry name" value="RICIN B LECTIN DOMAIN-CONTAINING PROTEIN"/>
    <property type="match status" value="1"/>
</dbReference>
<dbReference type="GO" id="GO:0004653">
    <property type="term" value="F:polypeptide N-acetylgalactosaminyltransferase activity"/>
    <property type="evidence" value="ECO:0007669"/>
    <property type="project" value="TreeGrafter"/>
</dbReference>
<keyword evidence="4" id="KW-1185">Reference proteome</keyword>
<dbReference type="OrthoDB" id="396512at2"/>
<keyword evidence="3" id="KW-0808">Transferase</keyword>
<dbReference type="PANTHER" id="PTHR11675">
    <property type="entry name" value="N-ACETYLGALACTOSAMINYLTRANSFERASE"/>
    <property type="match status" value="1"/>
</dbReference>
<dbReference type="Proteomes" id="UP000247476">
    <property type="component" value="Unassembled WGS sequence"/>
</dbReference>
<proteinExistence type="predicted"/>
<dbReference type="Pfam" id="PF00535">
    <property type="entry name" value="Glycos_transf_2"/>
    <property type="match status" value="1"/>
</dbReference>
<dbReference type="Gene3D" id="3.90.550.10">
    <property type="entry name" value="Spore Coat Polysaccharide Biosynthesis Protein SpsA, Chain A"/>
    <property type="match status" value="1"/>
</dbReference>
<dbReference type="EMBL" id="QJVJ01000003">
    <property type="protein sequence ID" value="PYI55662.1"/>
    <property type="molecule type" value="Genomic_DNA"/>
</dbReference>
<dbReference type="InterPro" id="IPR001173">
    <property type="entry name" value="Glyco_trans_2-like"/>
</dbReference>
<dbReference type="GO" id="GO:0006493">
    <property type="term" value="P:protein O-linked glycosylation"/>
    <property type="evidence" value="ECO:0007669"/>
    <property type="project" value="TreeGrafter"/>
</dbReference>
<accession>A0A2V5K9U5</accession>
<sequence length="323" mass="35773">MTVRPTISIVIPARNEAGRIADTIRCISDTRVTKCELEFVVVDDASDDDGCTGLPDASLSRAAVRVLRMPERAGVARARNAGVRAAGAEIVFITDAHVRFEPGWDEVVLRLVDDCRVLAATVCDTVSTFRGYGCSLLVPFMGTTWNRSPIEADPPFVQIASSAGTVLARSLFDRIGGYDSGMKVYGGAEPEFGVRAWLSGAEIVSVPELRVWHRFKTKPEVHRFIADLKPYMLHNSLRFGLLYLGELGSLQMIRYFAKLYPEFIHQALQEVGAGDYRERRSELAATLRYDFAWLVRKFGIKDQTGADLLGLEPPEPVGEGRFE</sequence>
<evidence type="ECO:0000256" key="1">
    <source>
        <dbReference type="ARBA" id="ARBA00023157"/>
    </source>
</evidence>